<feature type="non-terminal residue" evidence="1">
    <location>
        <position position="1"/>
    </location>
</feature>
<protein>
    <submittedName>
        <fullName evidence="1">Uncharacterized protein</fullName>
    </submittedName>
</protein>
<dbReference type="EMBL" id="JAMKFB020000012">
    <property type="protein sequence ID" value="KAL0179707.1"/>
    <property type="molecule type" value="Genomic_DNA"/>
</dbReference>
<dbReference type="Proteomes" id="UP001529510">
    <property type="component" value="Unassembled WGS sequence"/>
</dbReference>
<organism evidence="1 2">
    <name type="scientific">Cirrhinus mrigala</name>
    <name type="common">Mrigala</name>
    <dbReference type="NCBI Taxonomy" id="683832"/>
    <lineage>
        <taxon>Eukaryota</taxon>
        <taxon>Metazoa</taxon>
        <taxon>Chordata</taxon>
        <taxon>Craniata</taxon>
        <taxon>Vertebrata</taxon>
        <taxon>Euteleostomi</taxon>
        <taxon>Actinopterygii</taxon>
        <taxon>Neopterygii</taxon>
        <taxon>Teleostei</taxon>
        <taxon>Ostariophysi</taxon>
        <taxon>Cypriniformes</taxon>
        <taxon>Cyprinidae</taxon>
        <taxon>Labeoninae</taxon>
        <taxon>Labeonini</taxon>
        <taxon>Cirrhinus</taxon>
    </lineage>
</organism>
<gene>
    <name evidence="1" type="ORF">M9458_025149</name>
</gene>
<evidence type="ECO:0000313" key="2">
    <source>
        <dbReference type="Proteomes" id="UP001529510"/>
    </source>
</evidence>
<name>A0ABD0Q0J5_CIRMR</name>
<dbReference type="AlphaFoldDB" id="A0ABD0Q0J5"/>
<accession>A0ABD0Q0J5</accession>
<feature type="non-terminal residue" evidence="1">
    <location>
        <position position="62"/>
    </location>
</feature>
<reference evidence="1 2" key="1">
    <citation type="submission" date="2024-05" db="EMBL/GenBank/DDBJ databases">
        <title>Genome sequencing and assembly of Indian major carp, Cirrhinus mrigala (Hamilton, 1822).</title>
        <authorList>
            <person name="Mohindra V."/>
            <person name="Chowdhury L.M."/>
            <person name="Lal K."/>
            <person name="Jena J.K."/>
        </authorList>
    </citation>
    <scope>NUCLEOTIDE SEQUENCE [LARGE SCALE GENOMIC DNA]</scope>
    <source>
        <strain evidence="1">CM1030</strain>
        <tissue evidence="1">Blood</tissue>
    </source>
</reference>
<comment type="caution">
    <text evidence="1">The sequence shown here is derived from an EMBL/GenBank/DDBJ whole genome shotgun (WGS) entry which is preliminary data.</text>
</comment>
<proteinExistence type="predicted"/>
<evidence type="ECO:0000313" key="1">
    <source>
        <dbReference type="EMBL" id="KAL0179707.1"/>
    </source>
</evidence>
<sequence length="62" mass="6976">PGRLIEDIPASHAPHHIHDNNKSRNSKLRRLMTFAWPCLLPKTCVDPACKYSGHLLLAHIIA</sequence>
<keyword evidence="2" id="KW-1185">Reference proteome</keyword>